<dbReference type="SUPFAM" id="SSF103473">
    <property type="entry name" value="MFS general substrate transporter"/>
    <property type="match status" value="1"/>
</dbReference>
<feature type="transmembrane region" description="Helical" evidence="5">
    <location>
        <begin position="441"/>
        <end position="463"/>
    </location>
</feature>
<dbReference type="EMBL" id="HBER01024251">
    <property type="protein sequence ID" value="CAD8536882.1"/>
    <property type="molecule type" value="Transcribed_RNA"/>
</dbReference>
<feature type="transmembrane region" description="Helical" evidence="5">
    <location>
        <begin position="110"/>
        <end position="129"/>
    </location>
</feature>
<feature type="transmembrane region" description="Helical" evidence="5">
    <location>
        <begin position="173"/>
        <end position="197"/>
    </location>
</feature>
<accession>A0A7S0NW87</accession>
<feature type="transmembrane region" description="Helical" evidence="5">
    <location>
        <begin position="82"/>
        <end position="98"/>
    </location>
</feature>
<proteinExistence type="predicted"/>
<evidence type="ECO:0008006" key="7">
    <source>
        <dbReference type="Google" id="ProtNLM"/>
    </source>
</evidence>
<name>A0A7S0NW87_9EUKA</name>
<gene>
    <name evidence="6" type="ORF">CLEP1334_LOCUS12164</name>
</gene>
<dbReference type="InterPro" id="IPR011701">
    <property type="entry name" value="MFS"/>
</dbReference>
<dbReference type="Gene3D" id="1.20.1250.20">
    <property type="entry name" value="MFS general substrate transporter like domains"/>
    <property type="match status" value="2"/>
</dbReference>
<feature type="region of interest" description="Disordered" evidence="4">
    <location>
        <begin position="254"/>
        <end position="299"/>
    </location>
</feature>
<organism evidence="6">
    <name type="scientific">Calcidiscus leptoporus</name>
    <dbReference type="NCBI Taxonomy" id="127549"/>
    <lineage>
        <taxon>Eukaryota</taxon>
        <taxon>Haptista</taxon>
        <taxon>Haptophyta</taxon>
        <taxon>Prymnesiophyceae</taxon>
        <taxon>Coccolithales</taxon>
        <taxon>Calcidiscaceae</taxon>
        <taxon>Calcidiscus</taxon>
    </lineage>
</organism>
<sequence>MTGLAHERAEERSTAPLLGSKDADAAPLTSRRHAFLCTALYCTVMCINGGMIGAFGPSLECFQRSTGLGQGSLGTSVLQNRLAKLVGTVLWAWYATVIHSGKRIRLDAHVALAMNLVLTAMGCAVLGFTTSGFKLQVVMVLSGFAYGVTDSACAQLTLWVWEDDARWQRGCVALINACFTLGAFVTPMLVAFSLHYLNDTVWPAFHILSLCAIISACAASRLASPRTHRKAKAKEVETDAVAFEADVGEIELATRPHGDLEKSTTPGTASKRKAAPAETEEYAGSGGQESCCERRGERSMGGESTTRVRLFFICISMIGFFANGCEHAVATWLSSYGVHESGLAEETMAIMTSNFWTAMSAGRLGWALCSSLVSSAFPVLLVNSLCCLSATLLFSQGSETFLLLGALGSGIGVSSSFPALVTLGPEARMEMTPRRMATLQLSASAGEMLCPFVLGVCFQFRLYHWFGPMNFVQQVVSFCALFVAWTITRVSASAPPS</sequence>
<feature type="transmembrane region" description="Helical" evidence="5">
    <location>
        <begin position="135"/>
        <end position="161"/>
    </location>
</feature>
<feature type="transmembrane region" description="Helical" evidence="5">
    <location>
        <begin position="34"/>
        <end position="55"/>
    </location>
</feature>
<feature type="transmembrane region" description="Helical" evidence="5">
    <location>
        <begin position="310"/>
        <end position="333"/>
    </location>
</feature>
<evidence type="ECO:0000313" key="6">
    <source>
        <dbReference type="EMBL" id="CAD8536882.1"/>
    </source>
</evidence>
<feature type="transmembrane region" description="Helical" evidence="5">
    <location>
        <begin position="401"/>
        <end position="421"/>
    </location>
</feature>
<dbReference type="InterPro" id="IPR036259">
    <property type="entry name" value="MFS_trans_sf"/>
</dbReference>
<dbReference type="PANTHER" id="PTHR23121:SF9">
    <property type="entry name" value="SODIUM-DEPENDENT GLUCOSE TRANSPORTER 1"/>
    <property type="match status" value="1"/>
</dbReference>
<dbReference type="GO" id="GO:0022857">
    <property type="term" value="F:transmembrane transporter activity"/>
    <property type="evidence" value="ECO:0007669"/>
    <property type="project" value="InterPro"/>
</dbReference>
<evidence type="ECO:0000256" key="2">
    <source>
        <dbReference type="ARBA" id="ARBA00022989"/>
    </source>
</evidence>
<dbReference type="PANTHER" id="PTHR23121">
    <property type="entry name" value="SODIUM-DEPENDENT GLUCOSE TRANSPORTER 1"/>
    <property type="match status" value="1"/>
</dbReference>
<feature type="transmembrane region" description="Helical" evidence="5">
    <location>
        <begin position="203"/>
        <end position="224"/>
    </location>
</feature>
<reference evidence="6" key="1">
    <citation type="submission" date="2021-01" db="EMBL/GenBank/DDBJ databases">
        <authorList>
            <person name="Corre E."/>
            <person name="Pelletier E."/>
            <person name="Niang G."/>
            <person name="Scheremetjew M."/>
            <person name="Finn R."/>
            <person name="Kale V."/>
            <person name="Holt S."/>
            <person name="Cochrane G."/>
            <person name="Meng A."/>
            <person name="Brown T."/>
            <person name="Cohen L."/>
        </authorList>
    </citation>
    <scope>NUCLEOTIDE SEQUENCE</scope>
    <source>
        <strain evidence="6">RCC1130</strain>
    </source>
</reference>
<keyword evidence="1 5" id="KW-0812">Transmembrane</keyword>
<evidence type="ECO:0000256" key="4">
    <source>
        <dbReference type="SAM" id="MobiDB-lite"/>
    </source>
</evidence>
<evidence type="ECO:0000256" key="1">
    <source>
        <dbReference type="ARBA" id="ARBA00022692"/>
    </source>
</evidence>
<dbReference type="AlphaFoldDB" id="A0A7S0NW87"/>
<feature type="transmembrane region" description="Helical" evidence="5">
    <location>
        <begin position="475"/>
        <end position="492"/>
    </location>
</feature>
<evidence type="ECO:0000256" key="5">
    <source>
        <dbReference type="SAM" id="Phobius"/>
    </source>
</evidence>
<keyword evidence="3 5" id="KW-0472">Membrane</keyword>
<keyword evidence="2 5" id="KW-1133">Transmembrane helix</keyword>
<protein>
    <recommendedName>
        <fullName evidence="7">Major facilitator superfamily (MFS) profile domain-containing protein</fullName>
    </recommendedName>
</protein>
<evidence type="ECO:0000256" key="3">
    <source>
        <dbReference type="ARBA" id="ARBA00023136"/>
    </source>
</evidence>
<dbReference type="Pfam" id="PF07690">
    <property type="entry name" value="MFS_1"/>
    <property type="match status" value="1"/>
</dbReference>
<feature type="transmembrane region" description="Helical" evidence="5">
    <location>
        <begin position="364"/>
        <end position="394"/>
    </location>
</feature>